<sequence length="131" mass="15513">MSLDQYDPAKPNNFKDWVEPVSKPYEPPSKKKHTETTKIVVVLNMCKEYNDECEEDIKQEAKNFGSLADFTTHLDDNSEYPVQFYLKFNYDLAAEMFYRTVNGRFYDGKQLEAAFYPEFKFLQNRLGEIEH</sequence>
<evidence type="ECO:0000313" key="3">
    <source>
        <dbReference type="Proteomes" id="UP000187209"/>
    </source>
</evidence>
<feature type="region of interest" description="Disordered" evidence="1">
    <location>
        <begin position="1"/>
        <end position="34"/>
    </location>
</feature>
<organism evidence="2 3">
    <name type="scientific">Stentor coeruleus</name>
    <dbReference type="NCBI Taxonomy" id="5963"/>
    <lineage>
        <taxon>Eukaryota</taxon>
        <taxon>Sar</taxon>
        <taxon>Alveolata</taxon>
        <taxon>Ciliophora</taxon>
        <taxon>Postciliodesmatophora</taxon>
        <taxon>Heterotrichea</taxon>
        <taxon>Heterotrichida</taxon>
        <taxon>Stentoridae</taxon>
        <taxon>Stentor</taxon>
    </lineage>
</organism>
<comment type="caution">
    <text evidence="2">The sequence shown here is derived from an EMBL/GenBank/DDBJ whole genome shotgun (WGS) entry which is preliminary data.</text>
</comment>
<dbReference type="OrthoDB" id="5411533at2759"/>
<evidence type="ECO:0008006" key="4">
    <source>
        <dbReference type="Google" id="ProtNLM"/>
    </source>
</evidence>
<dbReference type="SUPFAM" id="SSF54928">
    <property type="entry name" value="RNA-binding domain, RBD"/>
    <property type="match status" value="1"/>
</dbReference>
<dbReference type="GO" id="GO:0003676">
    <property type="term" value="F:nucleic acid binding"/>
    <property type="evidence" value="ECO:0007669"/>
    <property type="project" value="InterPro"/>
</dbReference>
<gene>
    <name evidence="2" type="ORF">SteCoe_19317</name>
</gene>
<dbReference type="PANTHER" id="PTHR13288:SF8">
    <property type="entry name" value="SPLICING FACTOR 45"/>
    <property type="match status" value="1"/>
</dbReference>
<name>A0A1R2BV13_9CILI</name>
<reference evidence="2 3" key="1">
    <citation type="submission" date="2016-11" db="EMBL/GenBank/DDBJ databases">
        <title>The macronuclear genome of Stentor coeruleus: a giant cell with tiny introns.</title>
        <authorList>
            <person name="Slabodnick M."/>
            <person name="Ruby J.G."/>
            <person name="Reiff S.B."/>
            <person name="Swart E.C."/>
            <person name="Gosai S."/>
            <person name="Prabakaran S."/>
            <person name="Witkowska E."/>
            <person name="Larue G.E."/>
            <person name="Fisher S."/>
            <person name="Freeman R.M."/>
            <person name="Gunawardena J."/>
            <person name="Chu W."/>
            <person name="Stover N.A."/>
            <person name="Gregory B.D."/>
            <person name="Nowacki M."/>
            <person name="Derisi J."/>
            <person name="Roy S.W."/>
            <person name="Marshall W.F."/>
            <person name="Sood P."/>
        </authorList>
    </citation>
    <scope>NUCLEOTIDE SEQUENCE [LARGE SCALE GENOMIC DNA]</scope>
    <source>
        <strain evidence="2">WM001</strain>
    </source>
</reference>
<dbReference type="GO" id="GO:0045292">
    <property type="term" value="P:mRNA cis splicing, via spliceosome"/>
    <property type="evidence" value="ECO:0007669"/>
    <property type="project" value="InterPro"/>
</dbReference>
<dbReference type="GO" id="GO:0071011">
    <property type="term" value="C:precatalytic spliceosome"/>
    <property type="evidence" value="ECO:0007669"/>
    <property type="project" value="TreeGrafter"/>
</dbReference>
<accession>A0A1R2BV13</accession>
<dbReference type="PANTHER" id="PTHR13288">
    <property type="entry name" value="SPLICING FACTOR 45 SPF45"/>
    <property type="match status" value="1"/>
</dbReference>
<dbReference type="InterPro" id="IPR040052">
    <property type="entry name" value="RBM17"/>
</dbReference>
<evidence type="ECO:0000256" key="1">
    <source>
        <dbReference type="SAM" id="MobiDB-lite"/>
    </source>
</evidence>
<proteinExistence type="predicted"/>
<evidence type="ECO:0000313" key="2">
    <source>
        <dbReference type="EMBL" id="OMJ80415.1"/>
    </source>
</evidence>
<dbReference type="AlphaFoldDB" id="A0A1R2BV13"/>
<dbReference type="EMBL" id="MPUH01000424">
    <property type="protein sequence ID" value="OMJ80415.1"/>
    <property type="molecule type" value="Genomic_DNA"/>
</dbReference>
<dbReference type="Gene3D" id="3.30.70.330">
    <property type="match status" value="1"/>
</dbReference>
<dbReference type="InterPro" id="IPR012677">
    <property type="entry name" value="Nucleotide-bd_a/b_plait_sf"/>
</dbReference>
<dbReference type="InterPro" id="IPR035979">
    <property type="entry name" value="RBD_domain_sf"/>
</dbReference>
<protein>
    <recommendedName>
        <fullName evidence="4">RRM domain-containing protein</fullName>
    </recommendedName>
</protein>
<keyword evidence="3" id="KW-1185">Reference proteome</keyword>
<dbReference type="Proteomes" id="UP000187209">
    <property type="component" value="Unassembled WGS sequence"/>
</dbReference>